<dbReference type="RefSeq" id="WP_145242681.1">
    <property type="nucleotide sequence ID" value="NZ_VNFF01000034.1"/>
</dbReference>
<evidence type="ECO:0000313" key="2">
    <source>
        <dbReference type="Proteomes" id="UP000317938"/>
    </source>
</evidence>
<accession>A0ABY3F7F7</accession>
<evidence type="ECO:0000313" key="1">
    <source>
        <dbReference type="EMBL" id="TVU79900.1"/>
    </source>
</evidence>
<keyword evidence="2" id="KW-1185">Reference proteome</keyword>
<protein>
    <submittedName>
        <fullName evidence="1">Uncharacterized protein</fullName>
    </submittedName>
</protein>
<dbReference type="EMBL" id="VNFF01000034">
    <property type="protein sequence ID" value="TVU79900.1"/>
    <property type="molecule type" value="Genomic_DNA"/>
</dbReference>
<proteinExistence type="predicted"/>
<dbReference type="Proteomes" id="UP000317938">
    <property type="component" value="Unassembled WGS sequence"/>
</dbReference>
<sequence length="163" mass="18938">MSSETLEELKAIRDGAPKGYELVCLSGETFYKFEDNSWVGFSHEGFEFVEYEIPATRLLSDINSRIKLMEVESDIRAALKAANIQNRKLLDKTENLKEKIKDIGYSYRRVEQERDELRILKFKKFNEEECWLYQGDGNDYLESLVCPVVISPEKLIDIINGDL</sequence>
<gene>
    <name evidence="1" type="ORF">FQP85_22170</name>
</gene>
<name>A0ABY3F7F7_9GAMM</name>
<organism evidence="1 2">
    <name type="scientific">Pseudoalteromonas neustonica</name>
    <dbReference type="NCBI Taxonomy" id="1840331"/>
    <lineage>
        <taxon>Bacteria</taxon>
        <taxon>Pseudomonadati</taxon>
        <taxon>Pseudomonadota</taxon>
        <taxon>Gammaproteobacteria</taxon>
        <taxon>Alteromonadales</taxon>
        <taxon>Pseudoalteromonadaceae</taxon>
        <taxon>Pseudoalteromonas</taxon>
    </lineage>
</organism>
<reference evidence="1 2" key="1">
    <citation type="submission" date="2019-07" db="EMBL/GenBank/DDBJ databases">
        <title>Diversity of Bacteria from Kongsfjorden, Arctic.</title>
        <authorList>
            <person name="Yu Y."/>
        </authorList>
    </citation>
    <scope>NUCLEOTIDE SEQUENCE [LARGE SCALE GENOMIC DNA]</scope>
    <source>
        <strain evidence="1 2">SM1927</strain>
    </source>
</reference>
<comment type="caution">
    <text evidence="1">The sequence shown here is derived from an EMBL/GenBank/DDBJ whole genome shotgun (WGS) entry which is preliminary data.</text>
</comment>